<gene>
    <name evidence="9" type="ORF">G7Y89_g11112</name>
</gene>
<organism evidence="9 10">
    <name type="scientific">Cudoniella acicularis</name>
    <dbReference type="NCBI Taxonomy" id="354080"/>
    <lineage>
        <taxon>Eukaryota</taxon>
        <taxon>Fungi</taxon>
        <taxon>Dikarya</taxon>
        <taxon>Ascomycota</taxon>
        <taxon>Pezizomycotina</taxon>
        <taxon>Leotiomycetes</taxon>
        <taxon>Helotiales</taxon>
        <taxon>Tricladiaceae</taxon>
        <taxon>Cudoniella</taxon>
    </lineage>
</organism>
<dbReference type="OrthoDB" id="3945418at2759"/>
<dbReference type="InterPro" id="IPR036396">
    <property type="entry name" value="Cyt_P450_sf"/>
</dbReference>
<evidence type="ECO:0000313" key="9">
    <source>
        <dbReference type="EMBL" id="KAF4627044.1"/>
    </source>
</evidence>
<evidence type="ECO:0000256" key="3">
    <source>
        <dbReference type="ARBA" id="ARBA00022723"/>
    </source>
</evidence>
<evidence type="ECO:0000256" key="6">
    <source>
        <dbReference type="ARBA" id="ARBA00023033"/>
    </source>
</evidence>
<dbReference type="GO" id="GO:0016705">
    <property type="term" value="F:oxidoreductase activity, acting on paired donors, with incorporation or reduction of molecular oxygen"/>
    <property type="evidence" value="ECO:0007669"/>
    <property type="project" value="InterPro"/>
</dbReference>
<keyword evidence="10" id="KW-1185">Reference proteome</keyword>
<dbReference type="InterPro" id="IPR017972">
    <property type="entry name" value="Cyt_P450_CS"/>
</dbReference>
<dbReference type="GO" id="GO:0005506">
    <property type="term" value="F:iron ion binding"/>
    <property type="evidence" value="ECO:0007669"/>
    <property type="project" value="InterPro"/>
</dbReference>
<keyword evidence="6 8" id="KW-0503">Monooxygenase</keyword>
<evidence type="ECO:0000256" key="8">
    <source>
        <dbReference type="RuleBase" id="RU000461"/>
    </source>
</evidence>
<comment type="caution">
    <text evidence="9">The sequence shown here is derived from an EMBL/GenBank/DDBJ whole genome shotgun (WGS) entry which is preliminary data.</text>
</comment>
<accession>A0A8H4W0Y5</accession>
<dbReference type="Proteomes" id="UP000566819">
    <property type="component" value="Unassembled WGS sequence"/>
</dbReference>
<dbReference type="Pfam" id="PF00067">
    <property type="entry name" value="p450"/>
    <property type="match status" value="1"/>
</dbReference>
<evidence type="ECO:0008006" key="11">
    <source>
        <dbReference type="Google" id="ProtNLM"/>
    </source>
</evidence>
<dbReference type="PRINTS" id="PR00465">
    <property type="entry name" value="EP450IV"/>
</dbReference>
<keyword evidence="3 7" id="KW-0479">Metal-binding</keyword>
<proteinExistence type="inferred from homology"/>
<comment type="similarity">
    <text evidence="2 8">Belongs to the cytochrome P450 family.</text>
</comment>
<name>A0A8H4W0Y5_9HELO</name>
<keyword evidence="4 8" id="KW-0560">Oxidoreductase</keyword>
<dbReference type="Gene3D" id="1.10.630.10">
    <property type="entry name" value="Cytochrome P450"/>
    <property type="match status" value="1"/>
</dbReference>
<evidence type="ECO:0000256" key="4">
    <source>
        <dbReference type="ARBA" id="ARBA00023002"/>
    </source>
</evidence>
<dbReference type="InterPro" id="IPR002403">
    <property type="entry name" value="Cyt_P450_E_grp-IV"/>
</dbReference>
<dbReference type="SUPFAM" id="SSF48264">
    <property type="entry name" value="Cytochrome P450"/>
    <property type="match status" value="1"/>
</dbReference>
<keyword evidence="7 8" id="KW-0349">Heme</keyword>
<dbReference type="GO" id="GO:0020037">
    <property type="term" value="F:heme binding"/>
    <property type="evidence" value="ECO:0007669"/>
    <property type="project" value="InterPro"/>
</dbReference>
<reference evidence="9 10" key="1">
    <citation type="submission" date="2020-03" db="EMBL/GenBank/DDBJ databases">
        <title>Draft Genome Sequence of Cudoniella acicularis.</title>
        <authorList>
            <person name="Buettner E."/>
            <person name="Kellner H."/>
        </authorList>
    </citation>
    <scope>NUCLEOTIDE SEQUENCE [LARGE SCALE GENOMIC DNA]</scope>
    <source>
        <strain evidence="9 10">DSM 108380</strain>
    </source>
</reference>
<evidence type="ECO:0000256" key="2">
    <source>
        <dbReference type="ARBA" id="ARBA00010617"/>
    </source>
</evidence>
<dbReference type="AlphaFoldDB" id="A0A8H4W0Y5"/>
<dbReference type="GO" id="GO:0004497">
    <property type="term" value="F:monooxygenase activity"/>
    <property type="evidence" value="ECO:0007669"/>
    <property type="project" value="UniProtKB-KW"/>
</dbReference>
<dbReference type="PANTHER" id="PTHR24305">
    <property type="entry name" value="CYTOCHROME P450"/>
    <property type="match status" value="1"/>
</dbReference>
<keyword evidence="5 7" id="KW-0408">Iron</keyword>
<dbReference type="EMBL" id="JAAMPI010001038">
    <property type="protein sequence ID" value="KAF4627044.1"/>
    <property type="molecule type" value="Genomic_DNA"/>
</dbReference>
<evidence type="ECO:0000313" key="10">
    <source>
        <dbReference type="Proteomes" id="UP000566819"/>
    </source>
</evidence>
<evidence type="ECO:0000256" key="5">
    <source>
        <dbReference type="ARBA" id="ARBA00023004"/>
    </source>
</evidence>
<evidence type="ECO:0000256" key="7">
    <source>
        <dbReference type="PIRSR" id="PIRSR602403-1"/>
    </source>
</evidence>
<dbReference type="PANTHER" id="PTHR24305:SF157">
    <property type="entry name" value="N-ACETYLTRYPTOPHAN 6-HYDROXYLASE IVOC-RELATED"/>
    <property type="match status" value="1"/>
</dbReference>
<comment type="cofactor">
    <cofactor evidence="1 7">
        <name>heme</name>
        <dbReference type="ChEBI" id="CHEBI:30413"/>
    </cofactor>
</comment>
<protein>
    <recommendedName>
        <fullName evidence="11">Cytochrome P450</fullName>
    </recommendedName>
</protein>
<sequence length="170" mass="19109">MGISYKIPTLTQLESITFLSAVVKEGLRMHERIVARLSRVTPSENLKYKKWAIPPGTPISTSSVFIHRNPDIFLDPLEFKPERWLEKNSKGGSLDHYLVAFGKGTRNCVGLNLGSAEVHITLAHIAMGFEVELFYTDISDVRMVRDWYVPQPKLESVGVQARVVGKVKSI</sequence>
<dbReference type="InterPro" id="IPR050121">
    <property type="entry name" value="Cytochrome_P450_monoxygenase"/>
</dbReference>
<feature type="binding site" description="axial binding residue" evidence="7">
    <location>
        <position position="108"/>
    </location>
    <ligand>
        <name>heme</name>
        <dbReference type="ChEBI" id="CHEBI:30413"/>
    </ligand>
    <ligandPart>
        <name>Fe</name>
        <dbReference type="ChEBI" id="CHEBI:18248"/>
    </ligandPart>
</feature>
<dbReference type="InterPro" id="IPR001128">
    <property type="entry name" value="Cyt_P450"/>
</dbReference>
<dbReference type="PROSITE" id="PS00086">
    <property type="entry name" value="CYTOCHROME_P450"/>
    <property type="match status" value="1"/>
</dbReference>
<evidence type="ECO:0000256" key="1">
    <source>
        <dbReference type="ARBA" id="ARBA00001971"/>
    </source>
</evidence>